<gene>
    <name evidence="3" type="primary">g6436</name>
    <name evidence="3" type="ORF">VP750_LOCUS5512</name>
</gene>
<reference evidence="3 4" key="1">
    <citation type="submission" date="2024-06" db="EMBL/GenBank/DDBJ databases">
        <authorList>
            <person name="Kraege A."/>
            <person name="Thomma B."/>
        </authorList>
    </citation>
    <scope>NUCLEOTIDE SEQUENCE [LARGE SCALE GENOMIC DNA]</scope>
</reference>
<dbReference type="Proteomes" id="UP001497392">
    <property type="component" value="Unassembled WGS sequence"/>
</dbReference>
<organism evidence="3 4">
    <name type="scientific">Coccomyxa viridis</name>
    <dbReference type="NCBI Taxonomy" id="1274662"/>
    <lineage>
        <taxon>Eukaryota</taxon>
        <taxon>Viridiplantae</taxon>
        <taxon>Chlorophyta</taxon>
        <taxon>core chlorophytes</taxon>
        <taxon>Trebouxiophyceae</taxon>
        <taxon>Trebouxiophyceae incertae sedis</taxon>
        <taxon>Coccomyxaceae</taxon>
        <taxon>Coccomyxa</taxon>
    </lineage>
</organism>
<evidence type="ECO:0000256" key="2">
    <source>
        <dbReference type="SAM" id="MobiDB-lite"/>
    </source>
</evidence>
<feature type="compositionally biased region" description="Low complexity" evidence="2">
    <location>
        <begin position="137"/>
        <end position="154"/>
    </location>
</feature>
<feature type="compositionally biased region" description="Polar residues" evidence="2">
    <location>
        <begin position="184"/>
        <end position="195"/>
    </location>
</feature>
<keyword evidence="1" id="KW-0175">Coiled coil</keyword>
<name>A0ABP1FVD5_9CHLO</name>
<accession>A0ABP1FVD5</accession>
<sequence>MELRTSDDTLLSMLEYGADPKEMEHPGMVDDYASRRSTEDTSSLVSALSRQPGHTSAAAQPLEYAAQSAQKERRLPDMASPARNLGLRGEQALQRSRRQVAGASPSNPSAAQHPPGDRADRGMLGLMAVQPKQFPCSLDPSPASSSDASAEANSRQLGLAQSRVPARPSLSSEGRGAQLVRVPSNGSRSGLTSAPSRAVDAGAVQAQARMKNRLIADLRSQKQQLTEELESALMENQQLKQRVQQDERLKAQHDGLLERLRGARAELDQALAQRQQADLAMGSLQQRVRAMAAKQAVSRETEHKMASRMLEKNKMLDQLYETLKELKQQYEAGREEAAMAATGLEEAQHQLAQHAAAAEDARKLQADASASLVSLGLRCEGLAETLAAERSSRQATEATLHSKEQDLQTVEADLQKAQQELLGKERQLSNLAADLNGARQRAEGLEQELHSAWDAAQAQRQRMAALQEDLQSAWADAHEQRRAAAALVQEADGLRAKFAEIPESEDELEGSDLDVALPAFMGESRAQLIRSREFAHGQLTAEMEAEVESTVPTEDGRHSEGQHPMVDVDHSPCDSQDGVVHSAKEAFEAMSASGGWSVYTNKVARRISDGGTSSKLAHEMSL</sequence>
<protein>
    <submittedName>
        <fullName evidence="3">G6436 protein</fullName>
    </submittedName>
</protein>
<feature type="region of interest" description="Disordered" evidence="2">
    <location>
        <begin position="1"/>
        <end position="198"/>
    </location>
</feature>
<evidence type="ECO:0000313" key="4">
    <source>
        <dbReference type="Proteomes" id="UP001497392"/>
    </source>
</evidence>
<evidence type="ECO:0000256" key="1">
    <source>
        <dbReference type="SAM" id="Coils"/>
    </source>
</evidence>
<dbReference type="EMBL" id="CAXHTA020000009">
    <property type="protein sequence ID" value="CAL5223853.1"/>
    <property type="molecule type" value="Genomic_DNA"/>
</dbReference>
<evidence type="ECO:0000313" key="3">
    <source>
        <dbReference type="EMBL" id="CAL5223853.1"/>
    </source>
</evidence>
<comment type="caution">
    <text evidence="3">The sequence shown here is derived from an EMBL/GenBank/DDBJ whole genome shotgun (WGS) entry which is preliminary data.</text>
</comment>
<feature type="coiled-coil region" evidence="1">
    <location>
        <begin position="393"/>
        <end position="448"/>
    </location>
</feature>
<feature type="coiled-coil region" evidence="1">
    <location>
        <begin position="208"/>
        <end position="364"/>
    </location>
</feature>
<feature type="compositionally biased region" description="Basic and acidic residues" evidence="2">
    <location>
        <begin position="18"/>
        <end position="39"/>
    </location>
</feature>
<keyword evidence="4" id="KW-1185">Reference proteome</keyword>
<proteinExistence type="predicted"/>
<feature type="compositionally biased region" description="Polar residues" evidence="2">
    <location>
        <begin position="40"/>
        <end position="58"/>
    </location>
</feature>